<keyword evidence="2" id="KW-0472">Membrane</keyword>
<keyword evidence="2" id="KW-0812">Transmembrane</keyword>
<evidence type="ECO:0000313" key="3">
    <source>
        <dbReference type="EMBL" id="TWT63319.1"/>
    </source>
</evidence>
<feature type="region of interest" description="Disordered" evidence="1">
    <location>
        <begin position="370"/>
        <end position="413"/>
    </location>
</feature>
<name>A0A5C5XL97_9PLAN</name>
<feature type="compositionally biased region" description="Polar residues" evidence="1">
    <location>
        <begin position="370"/>
        <end position="388"/>
    </location>
</feature>
<evidence type="ECO:0008006" key="5">
    <source>
        <dbReference type="Google" id="ProtNLM"/>
    </source>
</evidence>
<feature type="compositionally biased region" description="Basic and acidic residues" evidence="1">
    <location>
        <begin position="390"/>
        <end position="404"/>
    </location>
</feature>
<dbReference type="OrthoDB" id="253530at2"/>
<dbReference type="PROSITE" id="PS00018">
    <property type="entry name" value="EF_HAND_1"/>
    <property type="match status" value="1"/>
</dbReference>
<evidence type="ECO:0000256" key="2">
    <source>
        <dbReference type="SAM" id="Phobius"/>
    </source>
</evidence>
<sequence length="1726" mass="192269">MNQQTEGLSKLHKQLWRKPQPSESVARSTLYSRRLILLIVTTLLFVALLMSLTEVFRQPRTHLFIFEDQIPDYSQLESVLAVKPLAYPANPDSLFRELKPAPADAGEESEKTPPPRCETQSVNRLSDLIPTIERKRQKNGIHSRDVVLIYLRAQGISDSDDAVLLVHTGNPKSPLKRFSVSDLLEELSFETRATLVLIDYGTLETDLASGILVNQFNSSLQQALNDQKQDNLWVIASHDLFEKSYVSDQDQRSIFESVLSQGLSGWADLNQNGWVELQEILSYLEQKVQLRVGEESEQRLQQTVRFLKSHSSRGTEKWNQRIISSGLEKESAEENSSATPEKQPAQAAFISPFLITQYFTTAFQQNPAAEVPQNQNSATLSGDASNTPAEKPKQSHNQKEKTEKAPTAAPEPVDLSKTLKDCWGVYEQLLNSSPASIQNSLSMPVASYAPAAWKDLETLLVSATSLARRPGSANLTELNTLLTEQVLSLKGFDSTQPLPGAVGIARRVDRAFPRQYISWPKPDSLILLTWLAECNHRPLQKPMLQTVQDFNSALNSESSDSMQKWLTLHPELINSYREVELCNQLLTSGIEWPICQKVIQTTQISIRCRFSRYIQSDYSQKLVSQADELLAYANRQISQTTNPEDESQISPSLEKADGLYQQVLKFHEKMAVVQNQLWVQVVDVTSPHFDQVTPVRQEIFLKDGHKSIPELTVLASAYNFLKDVKQANPELLFQQLAQLKNRDALLLGQNAVFQYEYNLETVKSAPPVLVTQANSYLLVPSTEDLNTPMKLEEKFTSSGVELLPEDQLLDISSRPVQSWMPVQSQIQKAYSQARLEIALWGEKTPEFEALTDLFQQVEDHFKPLDDVEMTIPNLQMYQTHTIELSEQFGIAFAAFVRNFYSSPKMKQEEQAQLESNFPQRMRAIFCSLPTNISDHSQSEITNLTYLPQDLRIIAQALRDRLLNSVEISFAQYPQIKSEADQIRPVVFGQPVWSYRVVDGLPVEIKQTAPIDLQTSPSSEFELKIVSSRDQVQSLWLTAEYDSSEFLLETVGTDSRKNVPLMPFAEADHSKTIAQIADYRPLSRYLDEVKTSQTPIVLQPRGTQTFTFRMTRTQTQAKSCQCVFNVMTNNRIIRYPVWINCGQTSPVQLTWSSPQAIAIPIEAGWSLKMLPNSTTDVELSASNSSNTPQKVALSIVGLDRLPGNLPPVAVDASLTKQIEQQWGTTQEISAAVVHEIPAQTTDFPLFVRPAAGSPPAPPSEQKPVAPVLIAILNNTEKNLMSYVPIQTEILHPQEYVEPEINFDTISKSLTINLNRINSGFPISPTIRVEAELVAAGDESNAIHFPITLPSELEQIPFETSFSETNASPLSINLTVDGYPRAFRYELPLNQSIRNLARSTQSEIQILSPGAGTAFSSQTNQLLGKLQADLGYTSTSENQTYIEFGIDINQDRVLYQEPSVKLGQDRLPLLSYVITGTSLQLINVVQDLSIEVPLDNLTNQRVNLLGQVLTGQGEVWSQPVEIILDGQPPVISEVTPVSAAVVGVPLSVEVTATDGNFSGVEKVSLVLDVSQKGEITPDAALVEAQINENGQWIAQVPTADAKPESYLLLAQATDRAGNVSRTARTVVKFLSAEEMKAQEEAPDKTVRGQIIYGKDPVDEAMITLKDATGANAGEAKSDENGRFIIKNLKPGAYELSVRAVERGKIRTLTQSIELTPATPEANLVLKLE</sequence>
<dbReference type="EMBL" id="SJPG01000001">
    <property type="protein sequence ID" value="TWT63319.1"/>
    <property type="molecule type" value="Genomic_DNA"/>
</dbReference>
<dbReference type="SUPFAM" id="SSF49478">
    <property type="entry name" value="Cna protein B-type domain"/>
    <property type="match status" value="1"/>
</dbReference>
<dbReference type="RefSeq" id="WP_146505083.1">
    <property type="nucleotide sequence ID" value="NZ_SJPG01000001.1"/>
</dbReference>
<evidence type="ECO:0000313" key="4">
    <source>
        <dbReference type="Proteomes" id="UP000316095"/>
    </source>
</evidence>
<reference evidence="3 4" key="1">
    <citation type="submission" date="2019-02" db="EMBL/GenBank/DDBJ databases">
        <title>Deep-cultivation of Planctomycetes and their phenomic and genomic characterization uncovers novel biology.</title>
        <authorList>
            <person name="Wiegand S."/>
            <person name="Jogler M."/>
            <person name="Boedeker C."/>
            <person name="Pinto D."/>
            <person name="Vollmers J."/>
            <person name="Rivas-Marin E."/>
            <person name="Kohn T."/>
            <person name="Peeters S.H."/>
            <person name="Heuer A."/>
            <person name="Rast P."/>
            <person name="Oberbeckmann S."/>
            <person name="Bunk B."/>
            <person name="Jeske O."/>
            <person name="Meyerdierks A."/>
            <person name="Storesund J.E."/>
            <person name="Kallscheuer N."/>
            <person name="Luecker S."/>
            <person name="Lage O.M."/>
            <person name="Pohl T."/>
            <person name="Merkel B.J."/>
            <person name="Hornburger P."/>
            <person name="Mueller R.-W."/>
            <person name="Bruemmer F."/>
            <person name="Labrenz M."/>
            <person name="Spormann A.M."/>
            <person name="Op Den Camp H."/>
            <person name="Overmann J."/>
            <person name="Amann R."/>
            <person name="Jetten M.S.M."/>
            <person name="Mascher T."/>
            <person name="Medema M.H."/>
            <person name="Devos D.P."/>
            <person name="Kaster A.-K."/>
            <person name="Ovreas L."/>
            <person name="Rohde M."/>
            <person name="Galperin M.Y."/>
            <person name="Jogler C."/>
        </authorList>
    </citation>
    <scope>NUCLEOTIDE SEQUENCE [LARGE SCALE GENOMIC DNA]</scope>
    <source>
        <strain evidence="3 4">Pan54</strain>
    </source>
</reference>
<organism evidence="3 4">
    <name type="scientific">Rubinisphaera italica</name>
    <dbReference type="NCBI Taxonomy" id="2527969"/>
    <lineage>
        <taxon>Bacteria</taxon>
        <taxon>Pseudomonadati</taxon>
        <taxon>Planctomycetota</taxon>
        <taxon>Planctomycetia</taxon>
        <taxon>Planctomycetales</taxon>
        <taxon>Planctomycetaceae</taxon>
        <taxon>Rubinisphaera</taxon>
    </lineage>
</organism>
<proteinExistence type="predicted"/>
<gene>
    <name evidence="3" type="ORF">Pan54_40720</name>
</gene>
<dbReference type="Pfam" id="PF13620">
    <property type="entry name" value="CarboxypepD_reg"/>
    <property type="match status" value="1"/>
</dbReference>
<feature type="region of interest" description="Disordered" evidence="1">
    <location>
        <begin position="317"/>
        <end position="343"/>
    </location>
</feature>
<comment type="caution">
    <text evidence="3">The sequence shown here is derived from an EMBL/GenBank/DDBJ whole genome shotgun (WGS) entry which is preliminary data.</text>
</comment>
<dbReference type="InterPro" id="IPR013783">
    <property type="entry name" value="Ig-like_fold"/>
</dbReference>
<evidence type="ECO:0000256" key="1">
    <source>
        <dbReference type="SAM" id="MobiDB-lite"/>
    </source>
</evidence>
<protein>
    <recommendedName>
        <fullName evidence="5">Carboxypeptidase regulatory-like domain-containing protein</fullName>
    </recommendedName>
</protein>
<keyword evidence="4" id="KW-1185">Reference proteome</keyword>
<feature type="region of interest" description="Disordered" evidence="1">
    <location>
        <begin position="101"/>
        <end position="120"/>
    </location>
</feature>
<keyword evidence="2" id="KW-1133">Transmembrane helix</keyword>
<dbReference type="Gene3D" id="2.60.40.10">
    <property type="entry name" value="Immunoglobulins"/>
    <property type="match status" value="1"/>
</dbReference>
<dbReference type="Proteomes" id="UP000316095">
    <property type="component" value="Unassembled WGS sequence"/>
</dbReference>
<accession>A0A5C5XL97</accession>
<dbReference type="InterPro" id="IPR018247">
    <property type="entry name" value="EF_Hand_1_Ca_BS"/>
</dbReference>
<feature type="transmembrane region" description="Helical" evidence="2">
    <location>
        <begin position="35"/>
        <end position="53"/>
    </location>
</feature>